<gene>
    <name evidence="1" type="ORF">JOH49_006798</name>
</gene>
<accession>A0A8I1YE15</accession>
<reference evidence="1" key="1">
    <citation type="submission" date="2021-02" db="EMBL/GenBank/DDBJ databases">
        <title>Genomic Encyclopedia of Type Strains, Phase IV (KMG-V): Genome sequencing to study the core and pangenomes of soil and plant-associated prokaryotes.</title>
        <authorList>
            <person name="Whitman W."/>
        </authorList>
    </citation>
    <scope>NUCLEOTIDE SEQUENCE</scope>
    <source>
        <strain evidence="1">USDA 406</strain>
    </source>
</reference>
<evidence type="ECO:0000313" key="1">
    <source>
        <dbReference type="EMBL" id="MBP1297045.1"/>
    </source>
</evidence>
<proteinExistence type="predicted"/>
<organism evidence="1 2">
    <name type="scientific">Bradyrhizobium elkanii</name>
    <dbReference type="NCBI Taxonomy" id="29448"/>
    <lineage>
        <taxon>Bacteria</taxon>
        <taxon>Pseudomonadati</taxon>
        <taxon>Pseudomonadota</taxon>
        <taxon>Alphaproteobacteria</taxon>
        <taxon>Hyphomicrobiales</taxon>
        <taxon>Nitrobacteraceae</taxon>
        <taxon>Bradyrhizobium</taxon>
    </lineage>
</organism>
<comment type="caution">
    <text evidence="1">The sequence shown here is derived from an EMBL/GenBank/DDBJ whole genome shotgun (WGS) entry which is preliminary data.</text>
</comment>
<name>A0A8I1YE15_BRAEL</name>
<sequence length="97" mass="10712">MVTTAKCTLCAKVESPGFYTGCMVKDGHVTDWNCDGDGNLTWKLDAPEEDNSMNEYPEPVYEAEDIGCDCNDAGIESEWEWTPDQNAYVCNGCGEVQ</sequence>
<evidence type="ECO:0000313" key="2">
    <source>
        <dbReference type="Proteomes" id="UP000673383"/>
    </source>
</evidence>
<dbReference type="AlphaFoldDB" id="A0A8I1YE15"/>
<dbReference type="Proteomes" id="UP000673383">
    <property type="component" value="Unassembled WGS sequence"/>
</dbReference>
<dbReference type="EMBL" id="JAFICZ010000001">
    <property type="protein sequence ID" value="MBP1297045.1"/>
    <property type="molecule type" value="Genomic_DNA"/>
</dbReference>
<dbReference type="RefSeq" id="WP_194483183.1">
    <property type="nucleotide sequence ID" value="NZ_JAFICZ010000001.1"/>
</dbReference>
<protein>
    <submittedName>
        <fullName evidence="1">Uncharacterized protein</fullName>
    </submittedName>
</protein>